<evidence type="ECO:0000313" key="2">
    <source>
        <dbReference type="Proteomes" id="UP001497700"/>
    </source>
</evidence>
<dbReference type="EMBL" id="MU393473">
    <property type="protein sequence ID" value="KAI4865376.1"/>
    <property type="molecule type" value="Genomic_DNA"/>
</dbReference>
<protein>
    <submittedName>
        <fullName evidence="1">Dihydrodipicolinate synthase</fullName>
    </submittedName>
</protein>
<accession>A0ACB9Z1Z1</accession>
<reference evidence="1 2" key="1">
    <citation type="journal article" date="2022" name="New Phytol.">
        <title>Ecological generalism drives hyperdiversity of secondary metabolite gene clusters in xylarialean endophytes.</title>
        <authorList>
            <person name="Franco M.E.E."/>
            <person name="Wisecaver J.H."/>
            <person name="Arnold A.E."/>
            <person name="Ju Y.M."/>
            <person name="Slot J.C."/>
            <person name="Ahrendt S."/>
            <person name="Moore L.P."/>
            <person name="Eastman K.E."/>
            <person name="Scott K."/>
            <person name="Konkel Z."/>
            <person name="Mondo S.J."/>
            <person name="Kuo A."/>
            <person name="Hayes R.D."/>
            <person name="Haridas S."/>
            <person name="Andreopoulos B."/>
            <person name="Riley R."/>
            <person name="LaButti K."/>
            <person name="Pangilinan J."/>
            <person name="Lipzen A."/>
            <person name="Amirebrahimi M."/>
            <person name="Yan J."/>
            <person name="Adam C."/>
            <person name="Keymanesh K."/>
            <person name="Ng V."/>
            <person name="Louie K."/>
            <person name="Northen T."/>
            <person name="Drula E."/>
            <person name="Henrissat B."/>
            <person name="Hsieh H.M."/>
            <person name="Youens-Clark K."/>
            <person name="Lutzoni F."/>
            <person name="Miadlikowska J."/>
            <person name="Eastwood D.C."/>
            <person name="Hamelin R.C."/>
            <person name="Grigoriev I.V."/>
            <person name="U'Ren J.M."/>
        </authorList>
    </citation>
    <scope>NUCLEOTIDE SEQUENCE [LARGE SCALE GENOMIC DNA]</scope>
    <source>
        <strain evidence="1 2">CBS 119005</strain>
    </source>
</reference>
<keyword evidence="2" id="KW-1185">Reference proteome</keyword>
<evidence type="ECO:0000313" key="1">
    <source>
        <dbReference type="EMBL" id="KAI4865376.1"/>
    </source>
</evidence>
<name>A0ACB9Z1Z1_9PEZI</name>
<organism evidence="1 2">
    <name type="scientific">Hypoxylon rubiginosum</name>
    <dbReference type="NCBI Taxonomy" id="110542"/>
    <lineage>
        <taxon>Eukaryota</taxon>
        <taxon>Fungi</taxon>
        <taxon>Dikarya</taxon>
        <taxon>Ascomycota</taxon>
        <taxon>Pezizomycotina</taxon>
        <taxon>Sordariomycetes</taxon>
        <taxon>Xylariomycetidae</taxon>
        <taxon>Xylariales</taxon>
        <taxon>Hypoxylaceae</taxon>
        <taxon>Hypoxylon</taxon>
    </lineage>
</organism>
<gene>
    <name evidence="1" type="ORF">F4820DRAFT_448165</name>
</gene>
<dbReference type="Proteomes" id="UP001497700">
    <property type="component" value="Unassembled WGS sequence"/>
</dbReference>
<sequence>MPDPTFRPLPKGIYTPLPTFFTAAEDLDLAAFASHVALVARAGTVPVVAGSAGEAAHLSPPERAALVRAARRALDACGLQRVPVVAGVGAPSTRETVQLANLAKEAGADYGMVIPPGYYAGALRADGGEALRRFFVDVAEASPLPIVVYNFPGVSGGIDLDSDLIVDVVRSAPNVVGVKLTCASVGKITRINAVVNSAEFKEKYPRKNPESEFRIIDGYIDILLPSIASGAAGAISGLPNLVPRTCVKLWELSNSATGTPEYEEAQQLQNRIALADGFMQKIGLSGMKMLLHKKFGYSPLPRRPLLPSRQDLGDEWIANPLLVSLMEEEEKLASIS</sequence>
<proteinExistence type="predicted"/>
<comment type="caution">
    <text evidence="1">The sequence shown here is derived from an EMBL/GenBank/DDBJ whole genome shotgun (WGS) entry which is preliminary data.</text>
</comment>